<dbReference type="SUPFAM" id="SSF53474">
    <property type="entry name" value="alpha/beta-Hydrolases"/>
    <property type="match status" value="1"/>
</dbReference>
<gene>
    <name evidence="3" type="ORF">ACFPK1_28150</name>
</gene>
<evidence type="ECO:0000313" key="4">
    <source>
        <dbReference type="Proteomes" id="UP001596175"/>
    </source>
</evidence>
<comment type="caution">
    <text evidence="3">The sequence shown here is derived from an EMBL/GenBank/DDBJ whole genome shotgun (WGS) entry which is preliminary data.</text>
</comment>
<organism evidence="3 4">
    <name type="scientific">Actinomycetospora rhizophila</name>
    <dbReference type="NCBI Taxonomy" id="1416876"/>
    <lineage>
        <taxon>Bacteria</taxon>
        <taxon>Bacillati</taxon>
        <taxon>Actinomycetota</taxon>
        <taxon>Actinomycetes</taxon>
        <taxon>Pseudonocardiales</taxon>
        <taxon>Pseudonocardiaceae</taxon>
        <taxon>Actinomycetospora</taxon>
    </lineage>
</organism>
<dbReference type="Gene3D" id="3.40.50.1820">
    <property type="entry name" value="alpha/beta hydrolase"/>
    <property type="match status" value="1"/>
</dbReference>
<dbReference type="EMBL" id="JBHSKG010000021">
    <property type="protein sequence ID" value="MFC5142132.1"/>
    <property type="molecule type" value="Genomic_DNA"/>
</dbReference>
<sequence>MILTPAGAWRAVGNMRSRVLEGPLADLRRMPRTAFDTGPGDAGADGVGRAHGLARAGSVSTYRYAVHPTARLRGSPVVLVSPLGACGVAFDLRRGNSLVEHLVGEGRPVYQIDDEDLVGYGGSIAPGLADLERWVDEILPHVVRTVSAAHQGAPVHLVGWSIGGLHAVLAAAGHPDLPLASVTAVATPFTLDEVPPVVGARPLAIAAGGPVLATLQTLLALMPLPRLLRALGLGSLDELLTAPLTMIARLDDREFLAQIEAVDDLRAIIGDQARFIGTYFRAMVAPEDLEAGRVPVGHRVVDLADLHRPVLLVAGETDQVVPPRAVRAGARRITGTDTRLTTAPGGHLGVLAGRAAKNTTWARLCAFLDRHDAPVTVEGGSPTGRRVLRPAQSRPRAAVEPLRPTPAPAPAAEGASAEAAGTEPPSRAPARRSSRLPAPKRASRSPRRS</sequence>
<dbReference type="PANTHER" id="PTHR36837">
    <property type="entry name" value="POLY(3-HYDROXYALKANOATE) POLYMERASE SUBUNIT PHAC"/>
    <property type="match status" value="1"/>
</dbReference>
<dbReference type="PANTHER" id="PTHR36837:SF2">
    <property type="entry name" value="POLY(3-HYDROXYALKANOATE) POLYMERASE SUBUNIT PHAC"/>
    <property type="match status" value="1"/>
</dbReference>
<dbReference type="Proteomes" id="UP001596175">
    <property type="component" value="Unassembled WGS sequence"/>
</dbReference>
<protein>
    <submittedName>
        <fullName evidence="3">Serine aminopeptidase domain-containing protein</fullName>
    </submittedName>
</protein>
<keyword evidence="4" id="KW-1185">Reference proteome</keyword>
<evidence type="ECO:0000256" key="1">
    <source>
        <dbReference type="SAM" id="MobiDB-lite"/>
    </source>
</evidence>
<dbReference type="Pfam" id="PF12146">
    <property type="entry name" value="Hydrolase_4"/>
    <property type="match status" value="1"/>
</dbReference>
<evidence type="ECO:0000313" key="3">
    <source>
        <dbReference type="EMBL" id="MFC5142132.1"/>
    </source>
</evidence>
<dbReference type="RefSeq" id="WP_378024262.1">
    <property type="nucleotide sequence ID" value="NZ_JBHSKG010000021.1"/>
</dbReference>
<feature type="region of interest" description="Disordered" evidence="1">
    <location>
        <begin position="374"/>
        <end position="449"/>
    </location>
</feature>
<dbReference type="InterPro" id="IPR022742">
    <property type="entry name" value="Hydrolase_4"/>
</dbReference>
<reference evidence="4" key="1">
    <citation type="journal article" date="2019" name="Int. J. Syst. Evol. Microbiol.">
        <title>The Global Catalogue of Microorganisms (GCM) 10K type strain sequencing project: providing services to taxonomists for standard genome sequencing and annotation.</title>
        <authorList>
            <consortium name="The Broad Institute Genomics Platform"/>
            <consortium name="The Broad Institute Genome Sequencing Center for Infectious Disease"/>
            <person name="Wu L."/>
            <person name="Ma J."/>
        </authorList>
    </citation>
    <scope>NUCLEOTIDE SEQUENCE [LARGE SCALE GENOMIC DNA]</scope>
    <source>
        <strain evidence="4">XZYJ18</strain>
    </source>
</reference>
<dbReference type="InterPro" id="IPR029058">
    <property type="entry name" value="AB_hydrolase_fold"/>
</dbReference>
<feature type="domain" description="Serine aminopeptidase S33" evidence="2">
    <location>
        <begin position="94"/>
        <end position="346"/>
    </location>
</feature>
<name>A0ABV9ZLG6_9PSEU</name>
<dbReference type="InterPro" id="IPR051321">
    <property type="entry name" value="PHA/PHB_synthase"/>
</dbReference>
<proteinExistence type="predicted"/>
<evidence type="ECO:0000259" key="2">
    <source>
        <dbReference type="Pfam" id="PF12146"/>
    </source>
</evidence>
<dbReference type="GO" id="GO:0004177">
    <property type="term" value="F:aminopeptidase activity"/>
    <property type="evidence" value="ECO:0007669"/>
    <property type="project" value="UniProtKB-KW"/>
</dbReference>
<feature type="compositionally biased region" description="Low complexity" evidence="1">
    <location>
        <begin position="410"/>
        <end position="425"/>
    </location>
</feature>
<keyword evidence="3" id="KW-0645">Protease</keyword>
<accession>A0ABV9ZLG6</accession>
<keyword evidence="3" id="KW-0031">Aminopeptidase</keyword>
<keyword evidence="3" id="KW-0378">Hydrolase</keyword>